<gene>
    <name evidence="3" type="ORF">FLX08_09140</name>
</gene>
<dbReference type="GO" id="GO:0003700">
    <property type="term" value="F:DNA-binding transcription factor activity"/>
    <property type="evidence" value="ECO:0007669"/>
    <property type="project" value="InterPro"/>
</dbReference>
<evidence type="ECO:0000259" key="2">
    <source>
        <dbReference type="PROSITE" id="PS01124"/>
    </source>
</evidence>
<feature type="region of interest" description="Disordered" evidence="1">
    <location>
        <begin position="105"/>
        <end position="154"/>
    </location>
</feature>
<dbReference type="EMBL" id="VIRM01000008">
    <property type="protein sequence ID" value="TQS22233.1"/>
    <property type="molecule type" value="Genomic_DNA"/>
</dbReference>
<evidence type="ECO:0000256" key="1">
    <source>
        <dbReference type="SAM" id="MobiDB-lite"/>
    </source>
</evidence>
<name>A0A544YZM3_9ACTN</name>
<proteinExistence type="predicted"/>
<dbReference type="PROSITE" id="PS01124">
    <property type="entry name" value="HTH_ARAC_FAMILY_2"/>
    <property type="match status" value="1"/>
</dbReference>
<comment type="caution">
    <text evidence="3">The sequence shown here is derived from an EMBL/GenBank/DDBJ whole genome shotgun (WGS) entry which is preliminary data.</text>
</comment>
<organism evidence="3 4">
    <name type="scientific">Microbispora hainanensis</name>
    <dbReference type="NCBI Taxonomy" id="568844"/>
    <lineage>
        <taxon>Bacteria</taxon>
        <taxon>Bacillati</taxon>
        <taxon>Actinomycetota</taxon>
        <taxon>Actinomycetes</taxon>
        <taxon>Streptosporangiales</taxon>
        <taxon>Streptosporangiaceae</taxon>
        <taxon>Microbispora</taxon>
    </lineage>
</organism>
<accession>A0A544YZM3</accession>
<reference evidence="3 4" key="1">
    <citation type="submission" date="2019-07" db="EMBL/GenBank/DDBJ databases">
        <title>Microbispora hainanensis DSM 45428.</title>
        <authorList>
            <person name="Thawai C."/>
        </authorList>
    </citation>
    <scope>NUCLEOTIDE SEQUENCE [LARGE SCALE GENOMIC DNA]</scope>
    <source>
        <strain evidence="3 4">DSM 45428</strain>
    </source>
</reference>
<dbReference type="InterPro" id="IPR018060">
    <property type="entry name" value="HTH_AraC"/>
</dbReference>
<dbReference type="Pfam" id="PF12833">
    <property type="entry name" value="HTH_18"/>
    <property type="match status" value="1"/>
</dbReference>
<feature type="domain" description="HTH araC/xylS-type" evidence="2">
    <location>
        <begin position="16"/>
        <end position="114"/>
    </location>
</feature>
<protein>
    <submittedName>
        <fullName evidence="3">Helix-turn-helix domain-containing protein</fullName>
    </submittedName>
</protein>
<evidence type="ECO:0000313" key="3">
    <source>
        <dbReference type="EMBL" id="TQS22233.1"/>
    </source>
</evidence>
<dbReference type="Gene3D" id="1.10.10.60">
    <property type="entry name" value="Homeodomain-like"/>
    <property type="match status" value="1"/>
</dbReference>
<dbReference type="AlphaFoldDB" id="A0A544YZM3"/>
<dbReference type="SMART" id="SM00342">
    <property type="entry name" value="HTH_ARAC"/>
    <property type="match status" value="1"/>
</dbReference>
<dbReference type="GO" id="GO:0043565">
    <property type="term" value="F:sequence-specific DNA binding"/>
    <property type="evidence" value="ECO:0007669"/>
    <property type="project" value="InterPro"/>
</dbReference>
<sequence>MSPGAERPPRRPSRCSRVAHAVRRGTLAGPDLPVPAIAAEVGLSAARLRTLVRTSVGVPPARLRRWGRLWAAITVQPGRSVAVAAADAGFADQARLTRTARGLLGRTPLSLTTGAPTARHGHRRAHDARRSGHQGQGPAGMTGPPAPGNSRPSS</sequence>
<evidence type="ECO:0000313" key="4">
    <source>
        <dbReference type="Proteomes" id="UP000316541"/>
    </source>
</evidence>
<dbReference type="Proteomes" id="UP000316541">
    <property type="component" value="Unassembled WGS sequence"/>
</dbReference>